<proteinExistence type="predicted"/>
<reference evidence="1 2" key="1">
    <citation type="submission" date="2020-04" db="EMBL/GenBank/DDBJ databases">
        <authorList>
            <person name="De Canck E."/>
        </authorList>
    </citation>
    <scope>NUCLEOTIDE SEQUENCE [LARGE SCALE GENOMIC DNA]</scope>
    <source>
        <strain evidence="1 2">LMG 3441</strain>
    </source>
</reference>
<name>A0A6S7B0N3_9BURK</name>
<accession>A0A6S7B0N3</accession>
<evidence type="ECO:0000313" key="2">
    <source>
        <dbReference type="Proteomes" id="UP000494269"/>
    </source>
</evidence>
<dbReference type="AlphaFoldDB" id="A0A6S7B0N3"/>
<protein>
    <submittedName>
        <fullName evidence="1">Uncharacterized protein</fullName>
    </submittedName>
</protein>
<gene>
    <name evidence="1" type="ORF">LMG3441_05984</name>
</gene>
<dbReference type="EMBL" id="CADIJQ010000017">
    <property type="protein sequence ID" value="CAB3743361.1"/>
    <property type="molecule type" value="Genomic_DNA"/>
</dbReference>
<keyword evidence="2" id="KW-1185">Reference proteome</keyword>
<sequence length="53" mass="5617">MSCDGALYTHLAHVQCKLSKMILRRGSEVTEGIGAHTPGGSLEGHVVAILESR</sequence>
<dbReference type="Proteomes" id="UP000494269">
    <property type="component" value="Unassembled WGS sequence"/>
</dbReference>
<evidence type="ECO:0000313" key="1">
    <source>
        <dbReference type="EMBL" id="CAB3743361.1"/>
    </source>
</evidence>
<organism evidence="1 2">
    <name type="scientific">Achromobacter kerstersii</name>
    <dbReference type="NCBI Taxonomy" id="1353890"/>
    <lineage>
        <taxon>Bacteria</taxon>
        <taxon>Pseudomonadati</taxon>
        <taxon>Pseudomonadota</taxon>
        <taxon>Betaproteobacteria</taxon>
        <taxon>Burkholderiales</taxon>
        <taxon>Alcaligenaceae</taxon>
        <taxon>Achromobacter</taxon>
    </lineage>
</organism>